<dbReference type="Pfam" id="PF18037">
    <property type="entry name" value="Ubiquitin_5"/>
    <property type="match status" value="1"/>
</dbReference>
<feature type="domain" description="Ubiquitin-like" evidence="3">
    <location>
        <begin position="85"/>
        <end position="163"/>
    </location>
</feature>
<proteinExistence type="predicted"/>
<dbReference type="InterPro" id="IPR029071">
    <property type="entry name" value="Ubiquitin-like_domsf"/>
</dbReference>
<dbReference type="SUPFAM" id="SSF54236">
    <property type="entry name" value="Ubiquitin-like"/>
    <property type="match status" value="1"/>
</dbReference>
<dbReference type="CDD" id="cd14291">
    <property type="entry name" value="UBA1_NUB1_like"/>
    <property type="match status" value="1"/>
</dbReference>
<dbReference type="Gene3D" id="1.10.8.10">
    <property type="entry name" value="DNA helicase RuvA subunit, C-terminal domain"/>
    <property type="match status" value="3"/>
</dbReference>
<evidence type="ECO:0000313" key="4">
    <source>
        <dbReference type="EnsemblMetazoa" id="BGLB022243-PA"/>
    </source>
</evidence>
<dbReference type="Pfam" id="PF00627">
    <property type="entry name" value="UBA"/>
    <property type="match status" value="1"/>
</dbReference>
<dbReference type="PROSITE" id="PS50030">
    <property type="entry name" value="UBA"/>
    <property type="match status" value="3"/>
</dbReference>
<dbReference type="SMART" id="SM00165">
    <property type="entry name" value="UBA"/>
    <property type="match status" value="3"/>
</dbReference>
<dbReference type="PROSITE" id="PS50053">
    <property type="entry name" value="UBIQUITIN_2"/>
    <property type="match status" value="1"/>
</dbReference>
<dbReference type="InterPro" id="IPR033864">
    <property type="entry name" value="UBA2_scUBP14-like"/>
</dbReference>
<accession>A0A2C9KPX2</accession>
<feature type="domain" description="UBA" evidence="2">
    <location>
        <begin position="364"/>
        <end position="404"/>
    </location>
</feature>
<feature type="region of interest" description="Disordered" evidence="1">
    <location>
        <begin position="540"/>
        <end position="573"/>
    </location>
</feature>
<dbReference type="OrthoDB" id="434245at2759"/>
<dbReference type="VEuPathDB" id="VectorBase:BGLAX_028318"/>
<dbReference type="VEuPathDB" id="VectorBase:BGLB022243"/>
<organism evidence="4 5">
    <name type="scientific">Biomphalaria glabrata</name>
    <name type="common">Bloodfluke planorb</name>
    <name type="synonym">Freshwater snail</name>
    <dbReference type="NCBI Taxonomy" id="6526"/>
    <lineage>
        <taxon>Eukaryota</taxon>
        <taxon>Metazoa</taxon>
        <taxon>Spiralia</taxon>
        <taxon>Lophotrochozoa</taxon>
        <taxon>Mollusca</taxon>
        <taxon>Gastropoda</taxon>
        <taxon>Heterobranchia</taxon>
        <taxon>Euthyneura</taxon>
        <taxon>Panpulmonata</taxon>
        <taxon>Hygrophila</taxon>
        <taxon>Lymnaeoidea</taxon>
        <taxon>Planorbidae</taxon>
        <taxon>Biomphalaria</taxon>
    </lineage>
</organism>
<dbReference type="AlphaFoldDB" id="A0A2C9KPX2"/>
<name>A0A2C9KPX2_BIOGL</name>
<protein>
    <recommendedName>
        <fullName evidence="6">NEDD8 ultimate buster 1</fullName>
    </recommendedName>
</protein>
<dbReference type="CDD" id="cd14298">
    <property type="entry name" value="UBA2_scUBP14_like"/>
    <property type="match status" value="1"/>
</dbReference>
<dbReference type="STRING" id="6526.A0A2C9KPX2"/>
<sequence length="621" mass="69329">MDSISTEFLMKRLRERLNAEKVKLWLPPFTTETKEKGVVPQELIKKYAEELKLTEDIIANGLEELRLHAIAKLEEKEKFQNQGVATLRIRLSGPSPSERMSRKPEPLECNLEITGQDLMALVGDKYGVSPSTLKLITGGKIVSQVDSLSSQGIKNGSDVMALMISSSDIKVSEREAELAEVEKTRWAAEMLSSRADDDEDFDIQIADQNGHPLILPSSEKKALTFAMTLHEKGRAALKSKKVSIALPLFLEADAEFNKCRATILNSVDNYAILCLDIVWCYLLLKNLEQLPDAEARLTTSETCFKRCYGEKMERLAAIKGGTGMEQVLFMRLYLLQGIVAFHQGAIANAHNFLRRAEFVLTLLHVDDNKLQEIMLMGFTEREARLGLRAKNGNVQQAVAYIVEKKKEEEEVNKKAKKEWRQRVRGKKLGKTAGGEPVNVEYYDTLLDMDFPSGAAAEALRLANNDINQAIEILNTRPELLHLPPIEKHKVEITDAMIEQVCSLGFTAQMARKCLQQFKGDLQRAVDELLKHNGVFPMSSGSFSPMSDSSHSSVSSAYSSSDSEMSASDDLSAGRLNPKEKEELQSLVSDISTDTNDHLDLTLSEEREILVTYMSLIENSPA</sequence>
<dbReference type="PANTHER" id="PTHR12948">
    <property type="entry name" value="NEDD8 ULTIMATE BUSTER-1 BS4 PROTEIN"/>
    <property type="match status" value="1"/>
</dbReference>
<dbReference type="SUPFAM" id="SSF46934">
    <property type="entry name" value="UBA-like"/>
    <property type="match status" value="3"/>
</dbReference>
<dbReference type="Pfam" id="PF26285">
    <property type="entry name" value="SASH1_Homeodomain"/>
    <property type="match status" value="1"/>
</dbReference>
<feature type="domain" description="UBA" evidence="2">
    <location>
        <begin position="491"/>
        <end position="531"/>
    </location>
</feature>
<evidence type="ECO:0000259" key="3">
    <source>
        <dbReference type="PROSITE" id="PS50053"/>
    </source>
</evidence>
<dbReference type="InterPro" id="IPR000626">
    <property type="entry name" value="Ubiquitin-like_dom"/>
</dbReference>
<feature type="domain" description="UBA" evidence="2">
    <location>
        <begin position="436"/>
        <end position="476"/>
    </location>
</feature>
<dbReference type="InterPro" id="IPR039749">
    <property type="entry name" value="NUB1"/>
</dbReference>
<evidence type="ECO:0000256" key="1">
    <source>
        <dbReference type="SAM" id="MobiDB-lite"/>
    </source>
</evidence>
<dbReference type="InterPro" id="IPR009060">
    <property type="entry name" value="UBA-like_sf"/>
</dbReference>
<dbReference type="InterPro" id="IPR041207">
    <property type="entry name" value="NUB1_ubiquitin-like_dom"/>
</dbReference>
<dbReference type="InterPro" id="IPR015940">
    <property type="entry name" value="UBA"/>
</dbReference>
<dbReference type="KEGG" id="bgt:106054310"/>
<feature type="compositionally biased region" description="Low complexity" evidence="1">
    <location>
        <begin position="540"/>
        <end position="572"/>
    </location>
</feature>
<dbReference type="GO" id="GO:2000058">
    <property type="term" value="P:regulation of ubiquitin-dependent protein catabolic process"/>
    <property type="evidence" value="ECO:0007669"/>
    <property type="project" value="TreeGrafter"/>
</dbReference>
<dbReference type="Gene3D" id="3.10.20.90">
    <property type="entry name" value="Phosphatidylinositol 3-kinase Catalytic Subunit, Chain A, domain 1"/>
    <property type="match status" value="1"/>
</dbReference>
<dbReference type="EnsemblMetazoa" id="BGLB022243-RA">
    <property type="protein sequence ID" value="BGLB022243-PA"/>
    <property type="gene ID" value="BGLB022243"/>
</dbReference>
<dbReference type="CDD" id="cd17062">
    <property type="entry name" value="Ubl_NUB1"/>
    <property type="match status" value="1"/>
</dbReference>
<reference evidence="4" key="1">
    <citation type="submission" date="2020-05" db="UniProtKB">
        <authorList>
            <consortium name="EnsemblMetazoa"/>
        </authorList>
    </citation>
    <scope>IDENTIFICATION</scope>
    <source>
        <strain evidence="4">BB02</strain>
    </source>
</reference>
<dbReference type="Proteomes" id="UP000076420">
    <property type="component" value="Unassembled WGS sequence"/>
</dbReference>
<evidence type="ECO:0008006" key="6">
    <source>
        <dbReference type="Google" id="ProtNLM"/>
    </source>
</evidence>
<gene>
    <name evidence="4" type="primary">106054310</name>
</gene>
<dbReference type="PANTHER" id="PTHR12948:SF3">
    <property type="entry name" value="NEDD8 ULTIMATE BUSTER 1"/>
    <property type="match status" value="1"/>
</dbReference>
<evidence type="ECO:0000313" key="5">
    <source>
        <dbReference type="Proteomes" id="UP000076420"/>
    </source>
</evidence>
<evidence type="ECO:0000259" key="2">
    <source>
        <dbReference type="PROSITE" id="PS50030"/>
    </source>
</evidence>
<dbReference type="InterPro" id="IPR058666">
    <property type="entry name" value="SASH1/NUB1_homeodomain"/>
</dbReference>